<keyword evidence="2" id="KW-0255">Endonuclease</keyword>
<dbReference type="Proteomes" id="UP001596996">
    <property type="component" value="Unassembled WGS sequence"/>
</dbReference>
<dbReference type="NCBIfam" id="NF003842">
    <property type="entry name" value="PRK05421.1-4"/>
    <property type="match status" value="1"/>
</dbReference>
<keyword evidence="2" id="KW-0378">Hydrolase</keyword>
<dbReference type="EMBL" id="JBHTJN010000008">
    <property type="protein sequence ID" value="MFD0965956.1"/>
    <property type="molecule type" value="Genomic_DNA"/>
</dbReference>
<organism evidence="2 3">
    <name type="scientific">Seminibacterium arietis</name>
    <dbReference type="NCBI Taxonomy" id="1173502"/>
    <lineage>
        <taxon>Bacteria</taxon>
        <taxon>Pseudomonadati</taxon>
        <taxon>Pseudomonadota</taxon>
        <taxon>Gammaproteobacteria</taxon>
        <taxon>Pasteurellales</taxon>
        <taxon>Pasteurellaceae</taxon>
        <taxon>Seminibacterium</taxon>
    </lineage>
</organism>
<comment type="caution">
    <text evidence="2">The sequence shown here is derived from an EMBL/GenBank/DDBJ whole genome shotgun (WGS) entry which is preliminary data.</text>
</comment>
<dbReference type="Gene3D" id="3.60.10.10">
    <property type="entry name" value="Endonuclease/exonuclease/phosphatase"/>
    <property type="match status" value="1"/>
</dbReference>
<dbReference type="RefSeq" id="WP_380819486.1">
    <property type="nucleotide sequence ID" value="NZ_JBHTJN010000008.1"/>
</dbReference>
<evidence type="ECO:0000313" key="2">
    <source>
        <dbReference type="EMBL" id="MFD0965956.1"/>
    </source>
</evidence>
<dbReference type="InterPro" id="IPR036691">
    <property type="entry name" value="Endo/exonu/phosph_ase_sf"/>
</dbReference>
<name>A0ABW3I7P4_9PAST</name>
<dbReference type="NCBIfam" id="NF003840">
    <property type="entry name" value="PRK05421.1-2"/>
    <property type="match status" value="1"/>
</dbReference>
<gene>
    <name evidence="2" type="ORF">ACFQ02_03700</name>
</gene>
<protein>
    <submittedName>
        <fullName evidence="2">Endonuclease/exonuclease/phosphatase family protein</fullName>
    </submittedName>
</protein>
<sequence length="295" mass="33849">MNKWNKFTKTIFIGLLLLLLAIIGLFFTIEIYDPPKIRFITSNEQSYQAENHFSGLQCFRHEGQIPLIDQTTFRLLVWNLHKGQDQDWQLALKDFSQKRDLLFLQEVSDKQKLPSMFSSEFFTSLYVSAFSYLGQQSGVLQLAKFVPQLYCSGASIEPWIRIPKVGSAMIFPLANGQTLMAINLHLVNFELNPKHYSQQLATMMNLISHHQGPIILAGDFNAWNKKRLTLLKQLASEQGLQEVSYSPDVRLRFSNNPLDWVFVRGFQVNQATTIETTSSDHNPLLLELELITPPQ</sequence>
<evidence type="ECO:0000313" key="3">
    <source>
        <dbReference type="Proteomes" id="UP001596996"/>
    </source>
</evidence>
<dbReference type="Pfam" id="PF03372">
    <property type="entry name" value="Exo_endo_phos"/>
    <property type="match status" value="1"/>
</dbReference>
<feature type="domain" description="Endonuclease/exonuclease/phosphatase" evidence="1">
    <location>
        <begin position="77"/>
        <end position="281"/>
    </location>
</feature>
<proteinExistence type="predicted"/>
<dbReference type="SUPFAM" id="SSF56219">
    <property type="entry name" value="DNase I-like"/>
    <property type="match status" value="1"/>
</dbReference>
<dbReference type="GO" id="GO:0004519">
    <property type="term" value="F:endonuclease activity"/>
    <property type="evidence" value="ECO:0007669"/>
    <property type="project" value="UniProtKB-KW"/>
</dbReference>
<evidence type="ECO:0000259" key="1">
    <source>
        <dbReference type="Pfam" id="PF03372"/>
    </source>
</evidence>
<dbReference type="InterPro" id="IPR005135">
    <property type="entry name" value="Endo/exonuclease/phosphatase"/>
</dbReference>
<keyword evidence="2" id="KW-0540">Nuclease</keyword>
<accession>A0ABW3I7P4</accession>
<reference evidence="3" key="1">
    <citation type="journal article" date="2019" name="Int. J. Syst. Evol. Microbiol.">
        <title>The Global Catalogue of Microorganisms (GCM) 10K type strain sequencing project: providing services to taxonomists for standard genome sequencing and annotation.</title>
        <authorList>
            <consortium name="The Broad Institute Genomics Platform"/>
            <consortium name="The Broad Institute Genome Sequencing Center for Infectious Disease"/>
            <person name="Wu L."/>
            <person name="Ma J."/>
        </authorList>
    </citation>
    <scope>NUCLEOTIDE SEQUENCE [LARGE SCALE GENOMIC DNA]</scope>
    <source>
        <strain evidence="3">CCUG 61707</strain>
    </source>
</reference>
<keyword evidence="3" id="KW-1185">Reference proteome</keyword>